<dbReference type="OrthoDB" id="542013at2759"/>
<name>A0A0C9T375_PLICR</name>
<dbReference type="InterPro" id="IPR036291">
    <property type="entry name" value="NAD(P)-bd_dom_sf"/>
</dbReference>
<dbReference type="HOGENOM" id="CLU_010194_44_4_1"/>
<keyword evidence="3" id="KW-1185">Reference proteome</keyword>
<dbReference type="EMBL" id="KN832574">
    <property type="protein sequence ID" value="KII83704.1"/>
    <property type="molecule type" value="Genomic_DNA"/>
</dbReference>
<dbReference type="Proteomes" id="UP000053263">
    <property type="component" value="Unassembled WGS sequence"/>
</dbReference>
<dbReference type="PANTHER" id="PTHR43157:SF31">
    <property type="entry name" value="PHOSPHATIDYLINOSITOL-GLYCAN BIOSYNTHESIS CLASS F PROTEIN"/>
    <property type="match status" value="1"/>
</dbReference>
<sequence>MKYTVKEILSETFSKWPAVVHADLTGKTVMLIGASTGIGLEASIHFANMKPARIIMACRSLEKGNAAIAKLEKQTGYTNAELWLVDLSKYSSVLAFADKFEKDGGRLDIVVYNAGVLPLKYTASPEGWEMTLQVNVISAALISLLLLPVMERTAKTHSTTPRLVIVSSGSHYFAEVPDVALQSPKILEKLNDEKYNTSSVMRDRYPLSKLLVVLFTRALSDHLGASFPVVAVDPGYCHSELRREIGFPLSALNKLIEYICCHPAEEGSRQLVYAAVGGSDAEMHAAYIALSKVKEVSDFALGEKGVEAQKRVWDELIEILSKVSPKIPSIVNQWGPAGSTS</sequence>
<evidence type="ECO:0000313" key="2">
    <source>
        <dbReference type="EMBL" id="KII83704.1"/>
    </source>
</evidence>
<dbReference type="PANTHER" id="PTHR43157">
    <property type="entry name" value="PHOSPHATIDYLINOSITOL-GLYCAN BIOSYNTHESIS CLASS F PROTEIN-RELATED"/>
    <property type="match status" value="1"/>
</dbReference>
<dbReference type="Gene3D" id="3.40.50.720">
    <property type="entry name" value="NAD(P)-binding Rossmann-like Domain"/>
    <property type="match status" value="1"/>
</dbReference>
<protein>
    <recommendedName>
        <fullName evidence="4">NAD(P)-binding protein</fullName>
    </recommendedName>
</protein>
<gene>
    <name evidence="2" type="ORF">PLICRDRAFT_180056</name>
</gene>
<accession>A0A0C9T375</accession>
<evidence type="ECO:0008006" key="4">
    <source>
        <dbReference type="Google" id="ProtNLM"/>
    </source>
</evidence>
<evidence type="ECO:0000256" key="1">
    <source>
        <dbReference type="ARBA" id="ARBA00023002"/>
    </source>
</evidence>
<dbReference type="PRINTS" id="PR00081">
    <property type="entry name" value="GDHRDH"/>
</dbReference>
<keyword evidence="1" id="KW-0560">Oxidoreductase</keyword>
<dbReference type="Pfam" id="PF00106">
    <property type="entry name" value="adh_short"/>
    <property type="match status" value="1"/>
</dbReference>
<proteinExistence type="predicted"/>
<dbReference type="GO" id="GO:0016491">
    <property type="term" value="F:oxidoreductase activity"/>
    <property type="evidence" value="ECO:0007669"/>
    <property type="project" value="UniProtKB-KW"/>
</dbReference>
<dbReference type="InterPro" id="IPR002347">
    <property type="entry name" value="SDR_fam"/>
</dbReference>
<dbReference type="AlphaFoldDB" id="A0A0C9T375"/>
<organism evidence="2 3">
    <name type="scientific">Plicaturopsis crispa FD-325 SS-3</name>
    <dbReference type="NCBI Taxonomy" id="944288"/>
    <lineage>
        <taxon>Eukaryota</taxon>
        <taxon>Fungi</taxon>
        <taxon>Dikarya</taxon>
        <taxon>Basidiomycota</taxon>
        <taxon>Agaricomycotina</taxon>
        <taxon>Agaricomycetes</taxon>
        <taxon>Agaricomycetidae</taxon>
        <taxon>Amylocorticiales</taxon>
        <taxon>Amylocorticiaceae</taxon>
        <taxon>Plicatura</taxon>
        <taxon>Plicaturopsis crispa</taxon>
    </lineage>
</organism>
<evidence type="ECO:0000313" key="3">
    <source>
        <dbReference type="Proteomes" id="UP000053263"/>
    </source>
</evidence>
<reference evidence="2 3" key="1">
    <citation type="submission" date="2014-06" db="EMBL/GenBank/DDBJ databases">
        <title>Evolutionary Origins and Diversification of the Mycorrhizal Mutualists.</title>
        <authorList>
            <consortium name="DOE Joint Genome Institute"/>
            <consortium name="Mycorrhizal Genomics Consortium"/>
            <person name="Kohler A."/>
            <person name="Kuo A."/>
            <person name="Nagy L.G."/>
            <person name="Floudas D."/>
            <person name="Copeland A."/>
            <person name="Barry K.W."/>
            <person name="Cichocki N."/>
            <person name="Veneault-Fourrey C."/>
            <person name="LaButti K."/>
            <person name="Lindquist E.A."/>
            <person name="Lipzen A."/>
            <person name="Lundell T."/>
            <person name="Morin E."/>
            <person name="Murat C."/>
            <person name="Riley R."/>
            <person name="Ohm R."/>
            <person name="Sun H."/>
            <person name="Tunlid A."/>
            <person name="Henrissat B."/>
            <person name="Grigoriev I.V."/>
            <person name="Hibbett D.S."/>
            <person name="Martin F."/>
        </authorList>
    </citation>
    <scope>NUCLEOTIDE SEQUENCE [LARGE SCALE GENOMIC DNA]</scope>
    <source>
        <strain evidence="2 3">FD-325 SS-3</strain>
    </source>
</reference>
<dbReference type="SUPFAM" id="SSF51735">
    <property type="entry name" value="NAD(P)-binding Rossmann-fold domains"/>
    <property type="match status" value="1"/>
</dbReference>